<keyword evidence="4" id="KW-1185">Reference proteome</keyword>
<protein>
    <recommendedName>
        <fullName evidence="2">Ig-like domain-containing protein</fullName>
    </recommendedName>
</protein>
<sequence length="188" mass="19645">MFGMSRARYVAIGLVAVSLVVYGVLAALPQHAPAPKPLPGGSAVPSPRTEASWAAPVSPQRCGPRYGDMQVPAPAPAAPSGSLVPEQPATALICRYPGTATPDSRLISWRRSRDAATLAAELNRLPIKDTSGRAFVCVQPPAGQTIVIVLGYLRRAPYPVQVVEHCVVASGRRLANPSPALGRLLLSG</sequence>
<dbReference type="EMBL" id="BAAATD010000013">
    <property type="protein sequence ID" value="GAA2626781.1"/>
    <property type="molecule type" value="Genomic_DNA"/>
</dbReference>
<organism evidence="3 4">
    <name type="scientific">Actinomadura fulvescens</name>
    <dbReference type="NCBI Taxonomy" id="46160"/>
    <lineage>
        <taxon>Bacteria</taxon>
        <taxon>Bacillati</taxon>
        <taxon>Actinomycetota</taxon>
        <taxon>Actinomycetes</taxon>
        <taxon>Streptosporangiales</taxon>
        <taxon>Thermomonosporaceae</taxon>
        <taxon>Actinomadura</taxon>
    </lineage>
</organism>
<evidence type="ECO:0000313" key="4">
    <source>
        <dbReference type="Proteomes" id="UP001501509"/>
    </source>
</evidence>
<evidence type="ECO:0000256" key="1">
    <source>
        <dbReference type="SAM" id="MobiDB-lite"/>
    </source>
</evidence>
<dbReference type="InterPro" id="IPR007110">
    <property type="entry name" value="Ig-like_dom"/>
</dbReference>
<evidence type="ECO:0000313" key="3">
    <source>
        <dbReference type="EMBL" id="GAA2626781.1"/>
    </source>
</evidence>
<evidence type="ECO:0000259" key="2">
    <source>
        <dbReference type="PROSITE" id="PS50835"/>
    </source>
</evidence>
<feature type="domain" description="Ig-like" evidence="2">
    <location>
        <begin position="64"/>
        <end position="137"/>
    </location>
</feature>
<comment type="caution">
    <text evidence="3">The sequence shown here is derived from an EMBL/GenBank/DDBJ whole genome shotgun (WGS) entry which is preliminary data.</text>
</comment>
<proteinExistence type="predicted"/>
<name>A0ABP6CXB5_9ACTN</name>
<dbReference type="PROSITE" id="PS50835">
    <property type="entry name" value="IG_LIKE"/>
    <property type="match status" value="1"/>
</dbReference>
<dbReference type="Proteomes" id="UP001501509">
    <property type="component" value="Unassembled WGS sequence"/>
</dbReference>
<accession>A0ABP6CXB5</accession>
<feature type="region of interest" description="Disordered" evidence="1">
    <location>
        <begin position="35"/>
        <end position="58"/>
    </location>
</feature>
<gene>
    <name evidence="3" type="ORF">GCM10010411_74720</name>
</gene>
<reference evidence="4" key="1">
    <citation type="journal article" date="2019" name="Int. J. Syst. Evol. Microbiol.">
        <title>The Global Catalogue of Microorganisms (GCM) 10K type strain sequencing project: providing services to taxonomists for standard genome sequencing and annotation.</title>
        <authorList>
            <consortium name="The Broad Institute Genomics Platform"/>
            <consortium name="The Broad Institute Genome Sequencing Center for Infectious Disease"/>
            <person name="Wu L."/>
            <person name="Ma J."/>
        </authorList>
    </citation>
    <scope>NUCLEOTIDE SEQUENCE [LARGE SCALE GENOMIC DNA]</scope>
    <source>
        <strain evidence="4">JCM 6833</strain>
    </source>
</reference>